<feature type="transmembrane region" description="Helical" evidence="1">
    <location>
        <begin position="322"/>
        <end position="342"/>
    </location>
</feature>
<dbReference type="RefSeq" id="XP_067756810.1">
    <property type="nucleotide sequence ID" value="XM_067901544.1"/>
</dbReference>
<feature type="transmembrane region" description="Helical" evidence="1">
    <location>
        <begin position="214"/>
        <end position="234"/>
    </location>
</feature>
<feature type="transmembrane region" description="Helical" evidence="1">
    <location>
        <begin position="34"/>
        <end position="56"/>
    </location>
</feature>
<proteinExistence type="predicted"/>
<sequence length="479" mass="53142">MSGAVTSFFKRGWQSVKEEVQSTFENIRDTKFNIAFLFAVLCIFFVIVGNVIILIAYNFWIAQFPSDSTGLNTKQIAIQVVTMLFLVFPFALLCVAFTIVYSPRPLWRVLTDRNRVRGPWYRFFLIFASGATNSISSIIALYAMTHTPEFIQAVLLCCIPFSAQAWTVIFIPIERERDYLSLTFIVSILLFVAGILLSSFSAFLHPNTNGEKALWAWALLYLVSTIIFGLWCVAQRLYLDSVVLTAPLDARGAAIAHNSEVDTSATPLEHNDSVTGATFSGEDPSIRHTNDGGDKLLLSSSEELLARRQWGKQNVDDNAAKMVLLVVGLFFQLLISFAAFPVDATPFLGSSTSAPHAWEGFRNSINFIFSSWLHVRYGLLVTLGFAMSFVGCTYLNEQSPTLASVVLQLAGPITSLVIIIIPQWNVFQDSISVGEKVGGVILLLLATLLYNLWDQQSLRVLRAKAKKATYQSEPTVPAL</sequence>
<dbReference type="KEGG" id="phet:94291621"/>
<keyword evidence="1" id="KW-0812">Transmembrane</keyword>
<feature type="transmembrane region" description="Helical" evidence="1">
    <location>
        <begin position="436"/>
        <end position="453"/>
    </location>
</feature>
<feature type="transmembrane region" description="Helical" evidence="1">
    <location>
        <begin position="377"/>
        <end position="395"/>
    </location>
</feature>
<feature type="transmembrane region" description="Helical" evidence="1">
    <location>
        <begin position="179"/>
        <end position="202"/>
    </location>
</feature>
<dbReference type="GeneID" id="94291621"/>
<dbReference type="OrthoDB" id="278432at2759"/>
<name>A0A836ILH6_9TRYP</name>
<feature type="transmembrane region" description="Helical" evidence="1">
    <location>
        <begin position="123"/>
        <end position="144"/>
    </location>
</feature>
<keyword evidence="1" id="KW-1133">Transmembrane helix</keyword>
<keyword evidence="1" id="KW-0472">Membrane</keyword>
<feature type="transmembrane region" description="Helical" evidence="1">
    <location>
        <begin position="402"/>
        <end position="424"/>
    </location>
</feature>
<evidence type="ECO:0000313" key="2">
    <source>
        <dbReference type="EMBL" id="KAG5503448.1"/>
    </source>
</evidence>
<reference evidence="2 3" key="1">
    <citation type="submission" date="2021-02" db="EMBL/GenBank/DDBJ databases">
        <title>Porcisia hertigi Genome sequencing and assembly.</title>
        <authorList>
            <person name="Almutairi H."/>
            <person name="Gatherer D."/>
        </authorList>
    </citation>
    <scope>NUCLEOTIDE SEQUENCE [LARGE SCALE GENOMIC DNA]</scope>
    <source>
        <strain evidence="2 3">C119</strain>
    </source>
</reference>
<keyword evidence="3" id="KW-1185">Reference proteome</keyword>
<accession>A0A836ILH6</accession>
<evidence type="ECO:0000256" key="1">
    <source>
        <dbReference type="SAM" id="Phobius"/>
    </source>
</evidence>
<dbReference type="EMBL" id="JAFJZO010000024">
    <property type="protein sequence ID" value="KAG5503448.1"/>
    <property type="molecule type" value="Genomic_DNA"/>
</dbReference>
<gene>
    <name evidence="2" type="ORF">JKF63_05587</name>
</gene>
<protein>
    <submittedName>
        <fullName evidence="2">Uncharacterized protein</fullName>
    </submittedName>
</protein>
<dbReference type="PANTHER" id="PTHR42253:SF2">
    <property type="entry name" value="HYPOTHETICAL PREDICTED MULTIPASS TRANSMEMBRANE PROTEIN"/>
    <property type="match status" value="1"/>
</dbReference>
<feature type="transmembrane region" description="Helical" evidence="1">
    <location>
        <begin position="76"/>
        <end position="102"/>
    </location>
</feature>
<comment type="caution">
    <text evidence="2">The sequence shown here is derived from an EMBL/GenBank/DDBJ whole genome shotgun (WGS) entry which is preliminary data.</text>
</comment>
<feature type="transmembrane region" description="Helical" evidence="1">
    <location>
        <begin position="150"/>
        <end position="172"/>
    </location>
</feature>
<dbReference type="PANTHER" id="PTHR42253">
    <property type="entry name" value="TRANSMEMBRANE PROTEIN-RELATED"/>
    <property type="match status" value="1"/>
</dbReference>
<evidence type="ECO:0000313" key="3">
    <source>
        <dbReference type="Proteomes" id="UP000674318"/>
    </source>
</evidence>
<organism evidence="2 3">
    <name type="scientific">Porcisia hertigi</name>
    <dbReference type="NCBI Taxonomy" id="2761500"/>
    <lineage>
        <taxon>Eukaryota</taxon>
        <taxon>Discoba</taxon>
        <taxon>Euglenozoa</taxon>
        <taxon>Kinetoplastea</taxon>
        <taxon>Metakinetoplastina</taxon>
        <taxon>Trypanosomatida</taxon>
        <taxon>Trypanosomatidae</taxon>
        <taxon>Leishmaniinae</taxon>
        <taxon>Porcisia</taxon>
    </lineage>
</organism>
<dbReference type="Proteomes" id="UP000674318">
    <property type="component" value="Chromosome 24"/>
</dbReference>
<dbReference type="AlphaFoldDB" id="A0A836ILH6"/>